<dbReference type="EMBL" id="CAJVQB010137487">
    <property type="protein sequence ID" value="CAG8854400.1"/>
    <property type="molecule type" value="Genomic_DNA"/>
</dbReference>
<protein>
    <submittedName>
        <fullName evidence="1">18452_t:CDS:1</fullName>
    </submittedName>
</protein>
<name>A0ABN7XII3_GIGMA</name>
<feature type="non-terminal residue" evidence="1">
    <location>
        <position position="192"/>
    </location>
</feature>
<evidence type="ECO:0000313" key="2">
    <source>
        <dbReference type="Proteomes" id="UP000789901"/>
    </source>
</evidence>
<gene>
    <name evidence="1" type="ORF">GMARGA_LOCUS43221</name>
</gene>
<accession>A0ABN7XII3</accession>
<evidence type="ECO:0000313" key="1">
    <source>
        <dbReference type="EMBL" id="CAG8854400.1"/>
    </source>
</evidence>
<reference evidence="1 2" key="1">
    <citation type="submission" date="2021-06" db="EMBL/GenBank/DDBJ databases">
        <authorList>
            <person name="Kallberg Y."/>
            <person name="Tangrot J."/>
            <person name="Rosling A."/>
        </authorList>
    </citation>
    <scope>NUCLEOTIDE SEQUENCE [LARGE SCALE GENOMIC DNA]</scope>
    <source>
        <strain evidence="1 2">120-4 pot B 10/14</strain>
    </source>
</reference>
<proteinExistence type="predicted"/>
<comment type="caution">
    <text evidence="1">The sequence shown here is derived from an EMBL/GenBank/DDBJ whole genome shotgun (WGS) entry which is preliminary data.</text>
</comment>
<sequence>TRKVPNKPVLAWNDFLTEAFDSAKGIDTNKRIYSRPDVTDEELLSVEDSVRLTRLSTPESWIKRYAFRDIKGQPDVIRCGAVKALLLKNASLLLSIVEIKTEQLMRTLVDDGTELFNAYNIALTAEDDGTTAYTRHQEIIRIVRQLFGYMVVNDLKYGLLTTYIRTWFFYCKDDNSDNIYISPTVHINQSHT</sequence>
<organism evidence="1 2">
    <name type="scientific">Gigaspora margarita</name>
    <dbReference type="NCBI Taxonomy" id="4874"/>
    <lineage>
        <taxon>Eukaryota</taxon>
        <taxon>Fungi</taxon>
        <taxon>Fungi incertae sedis</taxon>
        <taxon>Mucoromycota</taxon>
        <taxon>Glomeromycotina</taxon>
        <taxon>Glomeromycetes</taxon>
        <taxon>Diversisporales</taxon>
        <taxon>Gigasporaceae</taxon>
        <taxon>Gigaspora</taxon>
    </lineage>
</organism>
<feature type="non-terminal residue" evidence="1">
    <location>
        <position position="1"/>
    </location>
</feature>
<dbReference type="Proteomes" id="UP000789901">
    <property type="component" value="Unassembled WGS sequence"/>
</dbReference>
<keyword evidence="2" id="KW-1185">Reference proteome</keyword>